<proteinExistence type="predicted"/>
<accession>A0A0A9F4B0</accession>
<dbReference type="EMBL" id="GBRH01190744">
    <property type="protein sequence ID" value="JAE07152.1"/>
    <property type="molecule type" value="Transcribed_RNA"/>
</dbReference>
<reference evidence="1" key="2">
    <citation type="journal article" date="2015" name="Data Brief">
        <title>Shoot transcriptome of the giant reed, Arundo donax.</title>
        <authorList>
            <person name="Barrero R.A."/>
            <person name="Guerrero F.D."/>
            <person name="Moolhuijzen P."/>
            <person name="Goolsby J.A."/>
            <person name="Tidwell J."/>
            <person name="Bellgard S.E."/>
            <person name="Bellgard M.I."/>
        </authorList>
    </citation>
    <scope>NUCLEOTIDE SEQUENCE</scope>
    <source>
        <tissue evidence="1">Shoot tissue taken approximately 20 cm above the soil surface</tissue>
    </source>
</reference>
<reference evidence="1" key="1">
    <citation type="submission" date="2014-09" db="EMBL/GenBank/DDBJ databases">
        <authorList>
            <person name="Magalhaes I.L.F."/>
            <person name="Oliveira U."/>
            <person name="Santos F.R."/>
            <person name="Vidigal T.H.D.A."/>
            <person name="Brescovit A.D."/>
            <person name="Santos A.J."/>
        </authorList>
    </citation>
    <scope>NUCLEOTIDE SEQUENCE</scope>
    <source>
        <tissue evidence="1">Shoot tissue taken approximately 20 cm above the soil surface</tissue>
    </source>
</reference>
<organism evidence="1">
    <name type="scientific">Arundo donax</name>
    <name type="common">Giant reed</name>
    <name type="synonym">Donax arundinaceus</name>
    <dbReference type="NCBI Taxonomy" id="35708"/>
    <lineage>
        <taxon>Eukaryota</taxon>
        <taxon>Viridiplantae</taxon>
        <taxon>Streptophyta</taxon>
        <taxon>Embryophyta</taxon>
        <taxon>Tracheophyta</taxon>
        <taxon>Spermatophyta</taxon>
        <taxon>Magnoliopsida</taxon>
        <taxon>Liliopsida</taxon>
        <taxon>Poales</taxon>
        <taxon>Poaceae</taxon>
        <taxon>PACMAD clade</taxon>
        <taxon>Arundinoideae</taxon>
        <taxon>Arundineae</taxon>
        <taxon>Arundo</taxon>
    </lineage>
</organism>
<protein>
    <submittedName>
        <fullName evidence="1">Uncharacterized protein</fullName>
    </submittedName>
</protein>
<sequence length="16" mass="1845">MATKACCLYKAHVRHL</sequence>
<dbReference type="AlphaFoldDB" id="A0A0A9F4B0"/>
<name>A0A0A9F4B0_ARUDO</name>
<evidence type="ECO:0000313" key="1">
    <source>
        <dbReference type="EMBL" id="JAE07152.1"/>
    </source>
</evidence>